<dbReference type="InterPro" id="IPR000843">
    <property type="entry name" value="HTH_LacI"/>
</dbReference>
<dbReference type="CDD" id="cd01392">
    <property type="entry name" value="HTH_LacI"/>
    <property type="match status" value="1"/>
</dbReference>
<dbReference type="RefSeq" id="WP_179789670.1">
    <property type="nucleotide sequence ID" value="NZ_BAAARR010000005.1"/>
</dbReference>
<feature type="domain" description="HTH lacI-type" evidence="4">
    <location>
        <begin position="18"/>
        <end position="74"/>
    </location>
</feature>
<dbReference type="SUPFAM" id="SSF47413">
    <property type="entry name" value="lambda repressor-like DNA-binding domains"/>
    <property type="match status" value="1"/>
</dbReference>
<sequence length="352" mass="37818">MSVLRQEVIVSGRTRRPPGLADVARQAGVSPSLVSRILRGDETVRAREDTRRRVLKAAEQIGYVPHQLARNLRTSRAGCIGLVVHDVGNPIYGEIVRGAQRAVSRAGSILMVADAEAITDQARLLQIAGGGRVDGLLWQMAGHAELDELVRVAARYVPVVLVNSESEGELTGVHLDDERAAELAMGHLLELGHERIGFVSGVPGSRVSERRRRSYRQALRAAGIRRHAAWDVEGGWDPGSGHHAMERLLRARPRVTAVLVTNAVVATGVISAAYDAGVHVPDDLSVVAIHDIWFAERLTPPLTVVRLPLEDMGERAAQVLLDEDASAGPASIAVAEPAPELVVRASTAPPSR</sequence>
<dbReference type="Gene3D" id="3.40.50.2300">
    <property type="match status" value="2"/>
</dbReference>
<gene>
    <name evidence="5" type="ORF">F4554_004855</name>
</gene>
<evidence type="ECO:0000256" key="2">
    <source>
        <dbReference type="ARBA" id="ARBA00023125"/>
    </source>
</evidence>
<organism evidence="5 6">
    <name type="scientific">Actinopolymorpha rutila</name>
    <dbReference type="NCBI Taxonomy" id="446787"/>
    <lineage>
        <taxon>Bacteria</taxon>
        <taxon>Bacillati</taxon>
        <taxon>Actinomycetota</taxon>
        <taxon>Actinomycetes</taxon>
        <taxon>Propionibacteriales</taxon>
        <taxon>Actinopolymorphaceae</taxon>
        <taxon>Actinopolymorpha</taxon>
    </lineage>
</organism>
<comment type="caution">
    <text evidence="5">The sequence shown here is derived from an EMBL/GenBank/DDBJ whole genome shotgun (WGS) entry which is preliminary data.</text>
</comment>
<dbReference type="GO" id="GO:0000976">
    <property type="term" value="F:transcription cis-regulatory region binding"/>
    <property type="evidence" value="ECO:0007669"/>
    <property type="project" value="TreeGrafter"/>
</dbReference>
<dbReference type="EMBL" id="JACBZH010000001">
    <property type="protein sequence ID" value="NYH92217.1"/>
    <property type="molecule type" value="Genomic_DNA"/>
</dbReference>
<accession>A0A852ZGJ5</accession>
<dbReference type="SMART" id="SM00354">
    <property type="entry name" value="HTH_LACI"/>
    <property type="match status" value="1"/>
</dbReference>
<protein>
    <submittedName>
        <fullName evidence="5">DNA-binding LacI/PurR family transcriptional regulator</fullName>
    </submittedName>
</protein>
<evidence type="ECO:0000256" key="3">
    <source>
        <dbReference type="ARBA" id="ARBA00023163"/>
    </source>
</evidence>
<keyword evidence="6" id="KW-1185">Reference proteome</keyword>
<dbReference type="AlphaFoldDB" id="A0A852ZGJ5"/>
<dbReference type="PANTHER" id="PTHR30146">
    <property type="entry name" value="LACI-RELATED TRANSCRIPTIONAL REPRESSOR"/>
    <property type="match status" value="1"/>
</dbReference>
<dbReference type="PROSITE" id="PS50932">
    <property type="entry name" value="HTH_LACI_2"/>
    <property type="match status" value="1"/>
</dbReference>
<evidence type="ECO:0000259" key="4">
    <source>
        <dbReference type="PROSITE" id="PS50932"/>
    </source>
</evidence>
<dbReference type="CDD" id="cd06267">
    <property type="entry name" value="PBP1_LacI_sugar_binding-like"/>
    <property type="match status" value="1"/>
</dbReference>
<dbReference type="Pfam" id="PF00356">
    <property type="entry name" value="LacI"/>
    <property type="match status" value="1"/>
</dbReference>
<dbReference type="PANTHER" id="PTHR30146:SF109">
    <property type="entry name" value="HTH-TYPE TRANSCRIPTIONAL REGULATOR GALS"/>
    <property type="match status" value="1"/>
</dbReference>
<reference evidence="5 6" key="1">
    <citation type="submission" date="2020-07" db="EMBL/GenBank/DDBJ databases">
        <title>Sequencing the genomes of 1000 actinobacteria strains.</title>
        <authorList>
            <person name="Klenk H.-P."/>
        </authorList>
    </citation>
    <scope>NUCLEOTIDE SEQUENCE [LARGE SCALE GENOMIC DNA]</scope>
    <source>
        <strain evidence="5 6">DSM 18448</strain>
    </source>
</reference>
<dbReference type="InterPro" id="IPR046335">
    <property type="entry name" value="LacI/GalR-like_sensor"/>
</dbReference>
<evidence type="ECO:0000256" key="1">
    <source>
        <dbReference type="ARBA" id="ARBA00023015"/>
    </source>
</evidence>
<keyword evidence="3" id="KW-0804">Transcription</keyword>
<keyword evidence="1" id="KW-0805">Transcription regulation</keyword>
<dbReference type="GO" id="GO:0003700">
    <property type="term" value="F:DNA-binding transcription factor activity"/>
    <property type="evidence" value="ECO:0007669"/>
    <property type="project" value="TreeGrafter"/>
</dbReference>
<evidence type="ECO:0000313" key="5">
    <source>
        <dbReference type="EMBL" id="NYH92217.1"/>
    </source>
</evidence>
<dbReference type="InterPro" id="IPR028082">
    <property type="entry name" value="Peripla_BP_I"/>
</dbReference>
<dbReference type="InterPro" id="IPR010982">
    <property type="entry name" value="Lambda_DNA-bd_dom_sf"/>
</dbReference>
<dbReference type="SUPFAM" id="SSF53822">
    <property type="entry name" value="Periplasmic binding protein-like I"/>
    <property type="match status" value="1"/>
</dbReference>
<dbReference type="Proteomes" id="UP000579605">
    <property type="component" value="Unassembled WGS sequence"/>
</dbReference>
<name>A0A852ZGJ5_9ACTN</name>
<proteinExistence type="predicted"/>
<dbReference type="Gene3D" id="1.10.260.40">
    <property type="entry name" value="lambda repressor-like DNA-binding domains"/>
    <property type="match status" value="1"/>
</dbReference>
<evidence type="ECO:0000313" key="6">
    <source>
        <dbReference type="Proteomes" id="UP000579605"/>
    </source>
</evidence>
<keyword evidence="2 5" id="KW-0238">DNA-binding</keyword>
<dbReference type="Pfam" id="PF13377">
    <property type="entry name" value="Peripla_BP_3"/>
    <property type="match status" value="1"/>
</dbReference>